<reference evidence="2" key="1">
    <citation type="journal article" date="2014" name="Front. Microbiol.">
        <title>High frequency of phylogenetically diverse reductive dehalogenase-homologous genes in deep subseafloor sedimentary metagenomes.</title>
        <authorList>
            <person name="Kawai M."/>
            <person name="Futagami T."/>
            <person name="Toyoda A."/>
            <person name="Takaki Y."/>
            <person name="Nishi S."/>
            <person name="Hori S."/>
            <person name="Arai W."/>
            <person name="Tsubouchi T."/>
            <person name="Morono Y."/>
            <person name="Uchiyama I."/>
            <person name="Ito T."/>
            <person name="Fujiyama A."/>
            <person name="Inagaki F."/>
            <person name="Takami H."/>
        </authorList>
    </citation>
    <scope>NUCLEOTIDE SEQUENCE</scope>
    <source>
        <strain evidence="2">Expedition CK06-06</strain>
    </source>
</reference>
<comment type="caution">
    <text evidence="2">The sequence shown here is derived from an EMBL/GenBank/DDBJ whole genome shotgun (WGS) entry which is preliminary data.</text>
</comment>
<dbReference type="GO" id="GO:0005886">
    <property type="term" value="C:plasma membrane"/>
    <property type="evidence" value="ECO:0007669"/>
    <property type="project" value="TreeGrafter"/>
</dbReference>
<gene>
    <name evidence="2" type="ORF">S06H3_37401</name>
</gene>
<dbReference type="InterPro" id="IPR050469">
    <property type="entry name" value="Diguanylate_Cyclase"/>
</dbReference>
<dbReference type="Gene3D" id="3.30.70.270">
    <property type="match status" value="1"/>
</dbReference>
<dbReference type="GO" id="GO:0052621">
    <property type="term" value="F:diguanylate cyclase activity"/>
    <property type="evidence" value="ECO:0007669"/>
    <property type="project" value="TreeGrafter"/>
</dbReference>
<evidence type="ECO:0000259" key="1">
    <source>
        <dbReference type="PROSITE" id="PS50887"/>
    </source>
</evidence>
<dbReference type="PANTHER" id="PTHR45138:SF9">
    <property type="entry name" value="DIGUANYLATE CYCLASE DGCM-RELATED"/>
    <property type="match status" value="1"/>
</dbReference>
<dbReference type="SMART" id="SM00065">
    <property type="entry name" value="GAF"/>
    <property type="match status" value="1"/>
</dbReference>
<dbReference type="GO" id="GO:0043709">
    <property type="term" value="P:cell adhesion involved in single-species biofilm formation"/>
    <property type="evidence" value="ECO:0007669"/>
    <property type="project" value="TreeGrafter"/>
</dbReference>
<dbReference type="PANTHER" id="PTHR45138">
    <property type="entry name" value="REGULATORY COMPONENTS OF SENSORY TRANSDUCTION SYSTEM"/>
    <property type="match status" value="1"/>
</dbReference>
<dbReference type="PROSITE" id="PS50887">
    <property type="entry name" value="GGDEF"/>
    <property type="match status" value="1"/>
</dbReference>
<accession>X1NX83</accession>
<dbReference type="GO" id="GO:1902201">
    <property type="term" value="P:negative regulation of bacterial-type flagellum-dependent cell motility"/>
    <property type="evidence" value="ECO:0007669"/>
    <property type="project" value="TreeGrafter"/>
</dbReference>
<feature type="domain" description="GGDEF" evidence="1">
    <location>
        <begin position="197"/>
        <end position="269"/>
    </location>
</feature>
<sequence>LDRYNKLKDLGEAFNAKLSLDEIYELTIDKAYGIIGKTDEAKLFLVTEDARDLVFHSCKSKQITASPSKKSDIFDKWVFNKRQPLQISDITCDFRFDYKQNKEKPQFNSLIAVPLIIQRRIIGILRLDSKEKNAYAADDLRLLDFISDLSSAAINNARLYIKTEELAITDSLTGLYVHRYFKERLTEEFNLCRNEKSKLSILMLDIDHFKDYNDKYGHAAGDKVLKGITDIMRGNTAETDILARYGGEEFVVLFPGEGKGKAKSIAENI</sequence>
<dbReference type="InterPro" id="IPR029787">
    <property type="entry name" value="Nucleotide_cyclase"/>
</dbReference>
<dbReference type="CDD" id="cd01949">
    <property type="entry name" value="GGDEF"/>
    <property type="match status" value="1"/>
</dbReference>
<proteinExistence type="predicted"/>
<dbReference type="SUPFAM" id="SSF55073">
    <property type="entry name" value="Nucleotide cyclase"/>
    <property type="match status" value="1"/>
</dbReference>
<feature type="non-terminal residue" evidence="2">
    <location>
        <position position="1"/>
    </location>
</feature>
<dbReference type="InterPro" id="IPR000160">
    <property type="entry name" value="GGDEF_dom"/>
</dbReference>
<dbReference type="Pfam" id="PF00990">
    <property type="entry name" value="GGDEF"/>
    <property type="match status" value="1"/>
</dbReference>
<dbReference type="NCBIfam" id="TIGR00254">
    <property type="entry name" value="GGDEF"/>
    <property type="match status" value="1"/>
</dbReference>
<dbReference type="SUPFAM" id="SSF55781">
    <property type="entry name" value="GAF domain-like"/>
    <property type="match status" value="1"/>
</dbReference>
<organism evidence="2">
    <name type="scientific">marine sediment metagenome</name>
    <dbReference type="NCBI Taxonomy" id="412755"/>
    <lineage>
        <taxon>unclassified sequences</taxon>
        <taxon>metagenomes</taxon>
        <taxon>ecological metagenomes</taxon>
    </lineage>
</organism>
<dbReference type="Gene3D" id="3.30.450.40">
    <property type="match status" value="1"/>
</dbReference>
<feature type="non-terminal residue" evidence="2">
    <location>
        <position position="269"/>
    </location>
</feature>
<dbReference type="AlphaFoldDB" id="X1NX83"/>
<dbReference type="InterPro" id="IPR043128">
    <property type="entry name" value="Rev_trsase/Diguanyl_cyclase"/>
</dbReference>
<dbReference type="Pfam" id="PF13185">
    <property type="entry name" value="GAF_2"/>
    <property type="match status" value="1"/>
</dbReference>
<dbReference type="InterPro" id="IPR003018">
    <property type="entry name" value="GAF"/>
</dbReference>
<protein>
    <recommendedName>
        <fullName evidence="1">GGDEF domain-containing protein</fullName>
    </recommendedName>
</protein>
<dbReference type="InterPro" id="IPR029016">
    <property type="entry name" value="GAF-like_dom_sf"/>
</dbReference>
<dbReference type="EMBL" id="BARV01022724">
    <property type="protein sequence ID" value="GAI23274.1"/>
    <property type="molecule type" value="Genomic_DNA"/>
</dbReference>
<evidence type="ECO:0000313" key="2">
    <source>
        <dbReference type="EMBL" id="GAI23274.1"/>
    </source>
</evidence>
<name>X1NX83_9ZZZZ</name>
<dbReference type="SMART" id="SM00267">
    <property type="entry name" value="GGDEF"/>
    <property type="match status" value="1"/>
</dbReference>